<dbReference type="Proteomes" id="UP000271098">
    <property type="component" value="Unassembled WGS sequence"/>
</dbReference>
<evidence type="ECO:0000313" key="2">
    <source>
        <dbReference type="EMBL" id="VDK53479.1"/>
    </source>
</evidence>
<organism evidence="4">
    <name type="scientific">Gongylonema pulchrum</name>
    <dbReference type="NCBI Taxonomy" id="637853"/>
    <lineage>
        <taxon>Eukaryota</taxon>
        <taxon>Metazoa</taxon>
        <taxon>Ecdysozoa</taxon>
        <taxon>Nematoda</taxon>
        <taxon>Chromadorea</taxon>
        <taxon>Rhabditida</taxon>
        <taxon>Spirurina</taxon>
        <taxon>Spiruromorpha</taxon>
        <taxon>Spiruroidea</taxon>
        <taxon>Gongylonematidae</taxon>
        <taxon>Gongylonema</taxon>
    </lineage>
</organism>
<feature type="compositionally biased region" description="Polar residues" evidence="1">
    <location>
        <begin position="44"/>
        <end position="57"/>
    </location>
</feature>
<feature type="region of interest" description="Disordered" evidence="1">
    <location>
        <begin position="29"/>
        <end position="59"/>
    </location>
</feature>
<keyword evidence="3" id="KW-1185">Reference proteome</keyword>
<feature type="compositionally biased region" description="Basic and acidic residues" evidence="1">
    <location>
        <begin position="29"/>
        <end position="38"/>
    </location>
</feature>
<dbReference type="AlphaFoldDB" id="A0A183DBN0"/>
<dbReference type="WBParaSite" id="GPUH_0000612901-mRNA-1">
    <property type="protein sequence ID" value="GPUH_0000612901-mRNA-1"/>
    <property type="gene ID" value="GPUH_0000612901"/>
</dbReference>
<gene>
    <name evidence="2" type="ORF">GPUH_LOCUS6121</name>
</gene>
<protein>
    <submittedName>
        <fullName evidence="4">Transposase</fullName>
    </submittedName>
</protein>
<reference evidence="2 3" key="2">
    <citation type="submission" date="2018-11" db="EMBL/GenBank/DDBJ databases">
        <authorList>
            <consortium name="Pathogen Informatics"/>
        </authorList>
    </citation>
    <scope>NUCLEOTIDE SEQUENCE [LARGE SCALE GENOMIC DNA]</scope>
</reference>
<accession>A0A183DBN0</accession>
<evidence type="ECO:0000313" key="3">
    <source>
        <dbReference type="Proteomes" id="UP000271098"/>
    </source>
</evidence>
<dbReference type="EMBL" id="UYRT01013891">
    <property type="protein sequence ID" value="VDK53479.1"/>
    <property type="molecule type" value="Genomic_DNA"/>
</dbReference>
<evidence type="ECO:0000313" key="4">
    <source>
        <dbReference type="WBParaSite" id="GPUH_0000612901-mRNA-1"/>
    </source>
</evidence>
<name>A0A183DBN0_9BILA</name>
<reference evidence="4" key="1">
    <citation type="submission" date="2016-06" db="UniProtKB">
        <authorList>
            <consortium name="WormBaseParasite"/>
        </authorList>
    </citation>
    <scope>IDENTIFICATION</scope>
</reference>
<sequence length="83" mass="9345">MALYKAPTPRSQHTYRLFDAERAWLPRQSRKLDGKKAVDAPTGTDEQPNEMNTTTAGSKAVSRLCLRRCAANKTQGRRRAQRG</sequence>
<proteinExistence type="predicted"/>
<evidence type="ECO:0000256" key="1">
    <source>
        <dbReference type="SAM" id="MobiDB-lite"/>
    </source>
</evidence>